<protein>
    <submittedName>
        <fullName evidence="1">Uncharacterized protein</fullName>
    </submittedName>
</protein>
<dbReference type="AlphaFoldDB" id="A0A009PEF3"/>
<gene>
    <name evidence="1" type="ORF">J506_2003</name>
</gene>
<evidence type="ECO:0000313" key="1">
    <source>
        <dbReference type="EMBL" id="EXC07369.1"/>
    </source>
</evidence>
<comment type="caution">
    <text evidence="1">The sequence shown here is derived from an EMBL/GenBank/DDBJ whole genome shotgun (WGS) entry which is preliminary data.</text>
</comment>
<dbReference type="RefSeq" id="WP_032059338.1">
    <property type="nucleotide sequence ID" value="NZ_JEXD01000014.1"/>
</dbReference>
<reference evidence="1 2" key="1">
    <citation type="submission" date="2014-02" db="EMBL/GenBank/DDBJ databases">
        <title>Comparative genomics and transcriptomics to identify genetic mechanisms underlying the emergence of carbapenem resistant Acinetobacter baumannii (CRAb).</title>
        <authorList>
            <person name="Harris A.D."/>
            <person name="Johnson K.J."/>
            <person name="George J."/>
            <person name="Shefchek K."/>
            <person name="Daugherty S.C."/>
            <person name="Parankush S."/>
            <person name="Sadzewicz L."/>
            <person name="Tallon L."/>
            <person name="Sengamalay N."/>
            <person name="Hazen T.H."/>
            <person name="Rasko D.A."/>
        </authorList>
    </citation>
    <scope>NUCLEOTIDE SEQUENCE [LARGE SCALE GENOMIC DNA]</scope>
    <source>
        <strain evidence="1 2">625974</strain>
    </source>
</reference>
<sequence length="112" mass="13238">MRRITNIRFHNFKTAICATEDCELIVENAYFENVQTCYEVKKVKKKDKQNKKLTSNNELNLDINEVIQNLHNLEIQSKMNKDFEQLKKIKKLKGLIGSKEFICEYLALREKG</sequence>
<accession>A0A009PEF3</accession>
<proteinExistence type="predicted"/>
<dbReference type="PATRIC" id="fig|1310607.3.peg.1942"/>
<name>A0A009PEF3_ACIBA</name>
<dbReference type="Proteomes" id="UP000021108">
    <property type="component" value="Unassembled WGS sequence"/>
</dbReference>
<dbReference type="EMBL" id="JEXD01000014">
    <property type="protein sequence ID" value="EXC07369.1"/>
    <property type="molecule type" value="Genomic_DNA"/>
</dbReference>
<organism evidence="1 2">
    <name type="scientific">Acinetobacter baumannii 625974</name>
    <dbReference type="NCBI Taxonomy" id="1310607"/>
    <lineage>
        <taxon>Bacteria</taxon>
        <taxon>Pseudomonadati</taxon>
        <taxon>Pseudomonadota</taxon>
        <taxon>Gammaproteobacteria</taxon>
        <taxon>Moraxellales</taxon>
        <taxon>Moraxellaceae</taxon>
        <taxon>Acinetobacter</taxon>
        <taxon>Acinetobacter calcoaceticus/baumannii complex</taxon>
    </lineage>
</organism>
<evidence type="ECO:0000313" key="2">
    <source>
        <dbReference type="Proteomes" id="UP000021108"/>
    </source>
</evidence>